<evidence type="ECO:0000313" key="15">
    <source>
        <dbReference type="Proteomes" id="UP000178735"/>
    </source>
</evidence>
<protein>
    <recommendedName>
        <fullName evidence="12">Cysteine--tRNA ligase</fullName>
        <ecNumber evidence="12">6.1.1.16</ecNumber>
    </recommendedName>
    <alternativeName>
        <fullName evidence="12">Cysteinyl-tRNA synthetase</fullName>
        <shortName evidence="12">CysRS</shortName>
    </alternativeName>
</protein>
<keyword evidence="5 12" id="KW-0436">Ligase</keyword>
<keyword evidence="11 12" id="KW-0030">Aminoacyl-tRNA synthetase</keyword>
<evidence type="ECO:0000256" key="10">
    <source>
        <dbReference type="ARBA" id="ARBA00022917"/>
    </source>
</evidence>
<sequence length="481" mass="54662">MKIFDTLSAKMTDFIPLKENEVKMYVCGVTVYDECHLGHARAAICFDVIRKYLEFKGNKVTMIVNFTDVDDKIINRAKLEKVDALEISRRYIDKYFVDMDALKIERATVYPKATEHIDHIIKFIEALIERGFAYVVDGEVYFEVSKFAEYGKLSKRNFEDMLAGARIAVDERLKNPHDFCLWKAAKPGEISWKSPWAEGRPGWHIECSAMSGHYLGDTFDIHGGGLDLIFPHHENEIAQSEAKTGKTFAKYWLHNGLVNINSEKMSKSLGNFFTISALLEKFSPFVIRYFILSNHYRSPINFTVEKIQELEKALGSLTRFMKRMKQFASGVPAAGREGVKSEILAEADAFEAKFNEFMENDFNTAGAIGSMFQCFSVFNQAFAGEFPEKAKSAAYVYGVFMRYAELLAIADEDFIMAENVQQGANVDGLADELIKVLIKVRSTLKGEKNYKMADFVRDEIKAAGVVLEDTKEGTKFHIERK</sequence>
<dbReference type="AlphaFoldDB" id="A0A1F7WZ36"/>
<evidence type="ECO:0000256" key="12">
    <source>
        <dbReference type="HAMAP-Rule" id="MF_00041"/>
    </source>
</evidence>
<evidence type="ECO:0000256" key="1">
    <source>
        <dbReference type="ARBA" id="ARBA00004496"/>
    </source>
</evidence>
<dbReference type="GO" id="GO:0008270">
    <property type="term" value="F:zinc ion binding"/>
    <property type="evidence" value="ECO:0007669"/>
    <property type="project" value="UniProtKB-UniRule"/>
</dbReference>
<dbReference type="InterPro" id="IPR032678">
    <property type="entry name" value="tRNA-synt_1_cat_dom"/>
</dbReference>
<comment type="subcellular location">
    <subcellularLocation>
        <location evidence="1 12">Cytoplasm</location>
    </subcellularLocation>
</comment>
<comment type="subunit">
    <text evidence="3 12">Monomer.</text>
</comment>
<evidence type="ECO:0000256" key="5">
    <source>
        <dbReference type="ARBA" id="ARBA00022598"/>
    </source>
</evidence>
<dbReference type="NCBIfam" id="TIGR00435">
    <property type="entry name" value="cysS"/>
    <property type="match status" value="1"/>
</dbReference>
<accession>A0A1F7WZ36</accession>
<dbReference type="GO" id="GO:0004817">
    <property type="term" value="F:cysteine-tRNA ligase activity"/>
    <property type="evidence" value="ECO:0007669"/>
    <property type="project" value="UniProtKB-UniRule"/>
</dbReference>
<feature type="binding site" evidence="12">
    <location>
        <position position="267"/>
    </location>
    <ligand>
        <name>ATP</name>
        <dbReference type="ChEBI" id="CHEBI:30616"/>
    </ligand>
</feature>
<evidence type="ECO:0000256" key="6">
    <source>
        <dbReference type="ARBA" id="ARBA00022723"/>
    </source>
</evidence>
<dbReference type="SMART" id="SM00840">
    <property type="entry name" value="DALR_2"/>
    <property type="match status" value="1"/>
</dbReference>
<dbReference type="EMBL" id="MGFH01000026">
    <property type="protein sequence ID" value="OGM08030.1"/>
    <property type="molecule type" value="Genomic_DNA"/>
</dbReference>
<dbReference type="PRINTS" id="PR00983">
    <property type="entry name" value="TRNASYNTHCYS"/>
</dbReference>
<dbReference type="InterPro" id="IPR014729">
    <property type="entry name" value="Rossmann-like_a/b/a_fold"/>
</dbReference>
<dbReference type="PANTHER" id="PTHR10890">
    <property type="entry name" value="CYSTEINYL-TRNA SYNTHETASE"/>
    <property type="match status" value="1"/>
</dbReference>
<evidence type="ECO:0000256" key="4">
    <source>
        <dbReference type="ARBA" id="ARBA00022490"/>
    </source>
</evidence>
<dbReference type="PANTHER" id="PTHR10890:SF3">
    <property type="entry name" value="CYSTEINE--TRNA LIGASE, CYTOPLASMIC"/>
    <property type="match status" value="1"/>
</dbReference>
<evidence type="ECO:0000256" key="3">
    <source>
        <dbReference type="ARBA" id="ARBA00011245"/>
    </source>
</evidence>
<dbReference type="EC" id="6.1.1.16" evidence="12"/>
<evidence type="ECO:0000256" key="8">
    <source>
        <dbReference type="ARBA" id="ARBA00022833"/>
    </source>
</evidence>
<evidence type="ECO:0000256" key="11">
    <source>
        <dbReference type="ARBA" id="ARBA00023146"/>
    </source>
</evidence>
<feature type="short sequence motif" description="'HIGH' region" evidence="12">
    <location>
        <begin position="29"/>
        <end position="39"/>
    </location>
</feature>
<evidence type="ECO:0000313" key="14">
    <source>
        <dbReference type="EMBL" id="OGM08030.1"/>
    </source>
</evidence>
<dbReference type="GO" id="GO:0006423">
    <property type="term" value="P:cysteinyl-tRNA aminoacylation"/>
    <property type="evidence" value="ECO:0007669"/>
    <property type="project" value="UniProtKB-UniRule"/>
</dbReference>
<dbReference type="STRING" id="1817813.A2008_10310"/>
<gene>
    <name evidence="12" type="primary">cysS</name>
    <name evidence="14" type="ORF">A2008_10310</name>
</gene>
<dbReference type="SUPFAM" id="SSF52374">
    <property type="entry name" value="Nucleotidylyl transferase"/>
    <property type="match status" value="1"/>
</dbReference>
<reference evidence="14 15" key="1">
    <citation type="journal article" date="2016" name="Nat. Commun.">
        <title>Thousands of microbial genomes shed light on interconnected biogeochemical processes in an aquifer system.</title>
        <authorList>
            <person name="Anantharaman K."/>
            <person name="Brown C.T."/>
            <person name="Hug L.A."/>
            <person name="Sharon I."/>
            <person name="Castelle C.J."/>
            <person name="Probst A.J."/>
            <person name="Thomas B.C."/>
            <person name="Singh A."/>
            <person name="Wilkins M.J."/>
            <person name="Karaoz U."/>
            <person name="Brodie E.L."/>
            <person name="Williams K.H."/>
            <person name="Hubbard S.S."/>
            <person name="Banfield J.F."/>
        </authorList>
    </citation>
    <scope>NUCLEOTIDE SEQUENCE [LARGE SCALE GENOMIC DNA]</scope>
</reference>
<keyword evidence="8 12" id="KW-0862">Zinc</keyword>
<evidence type="ECO:0000256" key="9">
    <source>
        <dbReference type="ARBA" id="ARBA00022840"/>
    </source>
</evidence>
<comment type="cofactor">
    <cofactor evidence="12">
        <name>Zn(2+)</name>
        <dbReference type="ChEBI" id="CHEBI:29105"/>
    </cofactor>
    <text evidence="12">Binds 1 zinc ion per subunit.</text>
</comment>
<dbReference type="Pfam" id="PF01406">
    <property type="entry name" value="tRNA-synt_1e"/>
    <property type="match status" value="1"/>
</dbReference>
<name>A0A1F7WZ36_9BACT</name>
<dbReference type="GO" id="GO:0005524">
    <property type="term" value="F:ATP binding"/>
    <property type="evidence" value="ECO:0007669"/>
    <property type="project" value="UniProtKB-UniRule"/>
</dbReference>
<dbReference type="Proteomes" id="UP000178735">
    <property type="component" value="Unassembled WGS sequence"/>
</dbReference>
<feature type="binding site" evidence="12">
    <location>
        <position position="27"/>
    </location>
    <ligand>
        <name>Zn(2+)</name>
        <dbReference type="ChEBI" id="CHEBI:29105"/>
    </ligand>
</feature>
<keyword evidence="6 12" id="KW-0479">Metal-binding</keyword>
<dbReference type="Gene3D" id="3.40.50.620">
    <property type="entry name" value="HUPs"/>
    <property type="match status" value="1"/>
</dbReference>
<organism evidence="14 15">
    <name type="scientific">Candidatus Wallbacteria bacterium GWC2_49_35</name>
    <dbReference type="NCBI Taxonomy" id="1817813"/>
    <lineage>
        <taxon>Bacteria</taxon>
        <taxon>Candidatus Walliibacteriota</taxon>
    </lineage>
</organism>
<dbReference type="FunFam" id="3.40.50.620:FF:000009">
    <property type="entry name" value="Cysteine--tRNA ligase"/>
    <property type="match status" value="1"/>
</dbReference>
<feature type="domain" description="Cysteinyl-tRNA synthetase class Ia DALR" evidence="13">
    <location>
        <begin position="353"/>
        <end position="415"/>
    </location>
</feature>
<comment type="catalytic activity">
    <reaction evidence="12">
        <text>tRNA(Cys) + L-cysteine + ATP = L-cysteinyl-tRNA(Cys) + AMP + diphosphate</text>
        <dbReference type="Rhea" id="RHEA:17773"/>
        <dbReference type="Rhea" id="RHEA-COMP:9661"/>
        <dbReference type="Rhea" id="RHEA-COMP:9679"/>
        <dbReference type="ChEBI" id="CHEBI:30616"/>
        <dbReference type="ChEBI" id="CHEBI:33019"/>
        <dbReference type="ChEBI" id="CHEBI:35235"/>
        <dbReference type="ChEBI" id="CHEBI:78442"/>
        <dbReference type="ChEBI" id="CHEBI:78517"/>
        <dbReference type="ChEBI" id="CHEBI:456215"/>
        <dbReference type="EC" id="6.1.1.16"/>
    </reaction>
</comment>
<dbReference type="InterPro" id="IPR009080">
    <property type="entry name" value="tRNAsynth_Ia_anticodon-bd"/>
</dbReference>
<dbReference type="Pfam" id="PF09190">
    <property type="entry name" value="DALR_2"/>
    <property type="match status" value="1"/>
</dbReference>
<proteinExistence type="inferred from homology"/>
<comment type="similarity">
    <text evidence="2 12">Belongs to the class-I aminoacyl-tRNA synthetase family.</text>
</comment>
<dbReference type="SUPFAM" id="SSF47323">
    <property type="entry name" value="Anticodon-binding domain of a subclass of class I aminoacyl-tRNA synthetases"/>
    <property type="match status" value="1"/>
</dbReference>
<comment type="caution">
    <text evidence="14">The sequence shown here is derived from an EMBL/GenBank/DDBJ whole genome shotgun (WGS) entry which is preliminary data.</text>
</comment>
<feature type="short sequence motif" description="'KMSKS' region" evidence="12">
    <location>
        <begin position="264"/>
        <end position="268"/>
    </location>
</feature>
<dbReference type="CDD" id="cd00672">
    <property type="entry name" value="CysRS_core"/>
    <property type="match status" value="1"/>
</dbReference>
<evidence type="ECO:0000259" key="13">
    <source>
        <dbReference type="SMART" id="SM00840"/>
    </source>
</evidence>
<feature type="binding site" evidence="12">
    <location>
        <position position="207"/>
    </location>
    <ligand>
        <name>Zn(2+)</name>
        <dbReference type="ChEBI" id="CHEBI:29105"/>
    </ligand>
</feature>
<keyword evidence="7 12" id="KW-0547">Nucleotide-binding</keyword>
<feature type="binding site" evidence="12">
    <location>
        <position position="232"/>
    </location>
    <ligand>
        <name>Zn(2+)</name>
        <dbReference type="ChEBI" id="CHEBI:29105"/>
    </ligand>
</feature>
<dbReference type="GO" id="GO:0005829">
    <property type="term" value="C:cytosol"/>
    <property type="evidence" value="ECO:0007669"/>
    <property type="project" value="TreeGrafter"/>
</dbReference>
<dbReference type="InterPro" id="IPR015273">
    <property type="entry name" value="Cys-tRNA-synt_Ia_DALR"/>
</dbReference>
<keyword evidence="4 12" id="KW-0963">Cytoplasm</keyword>
<evidence type="ECO:0000256" key="7">
    <source>
        <dbReference type="ARBA" id="ARBA00022741"/>
    </source>
</evidence>
<dbReference type="HAMAP" id="MF_00041">
    <property type="entry name" value="Cys_tRNA_synth"/>
    <property type="match status" value="1"/>
</dbReference>
<dbReference type="InterPro" id="IPR024909">
    <property type="entry name" value="Cys-tRNA/MSH_ligase"/>
</dbReference>
<keyword evidence="9 12" id="KW-0067">ATP-binding</keyword>
<dbReference type="Gene3D" id="1.20.120.1910">
    <property type="entry name" value="Cysteine-tRNA ligase, C-terminal anti-codon recognition domain"/>
    <property type="match status" value="1"/>
</dbReference>
<evidence type="ECO:0000256" key="2">
    <source>
        <dbReference type="ARBA" id="ARBA00005594"/>
    </source>
</evidence>
<feature type="binding site" evidence="12">
    <location>
        <position position="236"/>
    </location>
    <ligand>
        <name>Zn(2+)</name>
        <dbReference type="ChEBI" id="CHEBI:29105"/>
    </ligand>
</feature>
<keyword evidence="10 12" id="KW-0648">Protein biosynthesis</keyword>
<dbReference type="InterPro" id="IPR015803">
    <property type="entry name" value="Cys-tRNA-ligase"/>
</dbReference>